<dbReference type="Proteomes" id="UP001221898">
    <property type="component" value="Unassembled WGS sequence"/>
</dbReference>
<evidence type="ECO:0008006" key="9">
    <source>
        <dbReference type="Google" id="ProtNLM"/>
    </source>
</evidence>
<keyword evidence="6" id="KW-1133">Transmembrane helix</keyword>
<dbReference type="GO" id="GO:0008305">
    <property type="term" value="C:integrin complex"/>
    <property type="evidence" value="ECO:0007669"/>
    <property type="project" value="TreeGrafter"/>
</dbReference>
<comment type="caution">
    <text evidence="7">The sequence shown here is derived from an EMBL/GenBank/DDBJ whole genome shotgun (WGS) entry which is preliminary data.</text>
</comment>
<keyword evidence="3 6" id="KW-0472">Membrane</keyword>
<dbReference type="GO" id="GO:0007160">
    <property type="term" value="P:cell-matrix adhesion"/>
    <property type="evidence" value="ECO:0007669"/>
    <property type="project" value="TreeGrafter"/>
</dbReference>
<dbReference type="PANTHER" id="PTHR23220">
    <property type="entry name" value="INTEGRIN ALPHA"/>
    <property type="match status" value="1"/>
</dbReference>
<accession>A0AAD7SIS3</accession>
<dbReference type="InterPro" id="IPR032695">
    <property type="entry name" value="Integrin_dom_sf"/>
</dbReference>
<proteinExistence type="predicted"/>
<keyword evidence="8" id="KW-1185">Reference proteome</keyword>
<dbReference type="GO" id="GO:0009897">
    <property type="term" value="C:external side of plasma membrane"/>
    <property type="evidence" value="ECO:0007669"/>
    <property type="project" value="TreeGrafter"/>
</dbReference>
<organism evidence="7 8">
    <name type="scientific">Aldrovandia affinis</name>
    <dbReference type="NCBI Taxonomy" id="143900"/>
    <lineage>
        <taxon>Eukaryota</taxon>
        <taxon>Metazoa</taxon>
        <taxon>Chordata</taxon>
        <taxon>Craniata</taxon>
        <taxon>Vertebrata</taxon>
        <taxon>Euteleostomi</taxon>
        <taxon>Actinopterygii</taxon>
        <taxon>Neopterygii</taxon>
        <taxon>Teleostei</taxon>
        <taxon>Notacanthiformes</taxon>
        <taxon>Halosauridae</taxon>
        <taxon>Aldrovandia</taxon>
    </lineage>
</organism>
<feature type="region of interest" description="Disordered" evidence="5">
    <location>
        <begin position="348"/>
        <end position="370"/>
    </location>
</feature>
<dbReference type="PANTHER" id="PTHR23220:SF78">
    <property type="entry name" value="INTEGRIN ALPHA-4"/>
    <property type="match status" value="1"/>
</dbReference>
<evidence type="ECO:0000256" key="6">
    <source>
        <dbReference type="SAM" id="Phobius"/>
    </source>
</evidence>
<dbReference type="GO" id="GO:0033627">
    <property type="term" value="P:cell adhesion mediated by integrin"/>
    <property type="evidence" value="ECO:0007669"/>
    <property type="project" value="TreeGrafter"/>
</dbReference>
<name>A0AAD7SIS3_9TELE</name>
<feature type="transmembrane region" description="Helical" evidence="6">
    <location>
        <begin position="267"/>
        <end position="291"/>
    </location>
</feature>
<dbReference type="Gene3D" id="2.60.40.1510">
    <property type="entry name" value="ntegrin, alpha v. Chain A, domain 3"/>
    <property type="match status" value="1"/>
</dbReference>
<dbReference type="GO" id="GO:0098609">
    <property type="term" value="P:cell-cell adhesion"/>
    <property type="evidence" value="ECO:0007669"/>
    <property type="project" value="TreeGrafter"/>
</dbReference>
<dbReference type="SUPFAM" id="SSF69179">
    <property type="entry name" value="Integrin domains"/>
    <property type="match status" value="1"/>
</dbReference>
<evidence type="ECO:0000256" key="5">
    <source>
        <dbReference type="SAM" id="MobiDB-lite"/>
    </source>
</evidence>
<keyword evidence="4" id="KW-0325">Glycoprotein</keyword>
<evidence type="ECO:0000256" key="1">
    <source>
        <dbReference type="ARBA" id="ARBA00004479"/>
    </source>
</evidence>
<dbReference type="Gene3D" id="1.20.5.930">
    <property type="entry name" value="Bicelle-embedded integrin alpha(iib) transmembrane segment"/>
    <property type="match status" value="1"/>
</dbReference>
<comment type="subcellular location">
    <subcellularLocation>
        <location evidence="1">Membrane</location>
        <topology evidence="1">Single-pass type I membrane protein</topology>
    </subcellularLocation>
</comment>
<dbReference type="Gene3D" id="2.60.40.1530">
    <property type="entry name" value="ntegrin, alpha v. Chain A, domain 4"/>
    <property type="match status" value="1"/>
</dbReference>
<evidence type="ECO:0000256" key="4">
    <source>
        <dbReference type="ARBA" id="ARBA00023180"/>
    </source>
</evidence>
<evidence type="ECO:0000256" key="2">
    <source>
        <dbReference type="ARBA" id="ARBA00023037"/>
    </source>
</evidence>
<sequence length="370" mass="41692">MDCSVGSLYMSTLEKLKIGFLLDVNHSSNAGDLNVTVNATCDNYEKEDLLHDNFAQLKLPLRRGIDLNVHGFVSPTAFIFGERESSGCYTERFNYTFKVLNAGPSRALDTKVEIDIPKALVPYPYRLLNIVELQSSVGWCYINDSAREASDDCDVPKPYFIEDLVFFFSKTLERHMYCMKTDGDCLKVVCKLGDMDIGKEATIQMEVELNPAVLQISPGRQGIMVIETYATATPRDDPYNIYIKGSPFAKVELEGHFNQKPTKGVEAFVTVVSLAIGVLILALLIYCLWMAGFFKREFKKKEEEIHRDSWDYVPKNDHKRALINSKQESPNGDFPHLSHVLECTSTTGTQLTPDSQQADNTLTTLNNPKR</sequence>
<evidence type="ECO:0000256" key="3">
    <source>
        <dbReference type="ARBA" id="ARBA00023136"/>
    </source>
</evidence>
<dbReference type="AlphaFoldDB" id="A0AAD7SIS3"/>
<evidence type="ECO:0000313" key="7">
    <source>
        <dbReference type="EMBL" id="KAJ8403397.1"/>
    </source>
</evidence>
<protein>
    <recommendedName>
        <fullName evidence="9">Integrin alpha-2 domain-containing protein</fullName>
    </recommendedName>
</protein>
<keyword evidence="2" id="KW-0401">Integrin</keyword>
<dbReference type="GO" id="GO:0007229">
    <property type="term" value="P:integrin-mediated signaling pathway"/>
    <property type="evidence" value="ECO:0007669"/>
    <property type="project" value="UniProtKB-KW"/>
</dbReference>
<dbReference type="GO" id="GO:0005178">
    <property type="term" value="F:integrin binding"/>
    <property type="evidence" value="ECO:0007669"/>
    <property type="project" value="TreeGrafter"/>
</dbReference>
<gene>
    <name evidence="7" type="ORF">AAFF_G00351690</name>
</gene>
<keyword evidence="6" id="KW-0812">Transmembrane</keyword>
<evidence type="ECO:0000313" key="8">
    <source>
        <dbReference type="Proteomes" id="UP001221898"/>
    </source>
</evidence>
<dbReference type="EMBL" id="JAINUG010000058">
    <property type="protein sequence ID" value="KAJ8403397.1"/>
    <property type="molecule type" value="Genomic_DNA"/>
</dbReference>
<reference evidence="7" key="1">
    <citation type="journal article" date="2023" name="Science">
        <title>Genome structures resolve the early diversification of teleost fishes.</title>
        <authorList>
            <person name="Parey E."/>
            <person name="Louis A."/>
            <person name="Montfort J."/>
            <person name="Bouchez O."/>
            <person name="Roques C."/>
            <person name="Iampietro C."/>
            <person name="Lluch J."/>
            <person name="Castinel A."/>
            <person name="Donnadieu C."/>
            <person name="Desvignes T."/>
            <person name="Floi Bucao C."/>
            <person name="Jouanno E."/>
            <person name="Wen M."/>
            <person name="Mejri S."/>
            <person name="Dirks R."/>
            <person name="Jansen H."/>
            <person name="Henkel C."/>
            <person name="Chen W.J."/>
            <person name="Zahm M."/>
            <person name="Cabau C."/>
            <person name="Klopp C."/>
            <person name="Thompson A.W."/>
            <person name="Robinson-Rechavi M."/>
            <person name="Braasch I."/>
            <person name="Lecointre G."/>
            <person name="Bobe J."/>
            <person name="Postlethwait J.H."/>
            <person name="Berthelot C."/>
            <person name="Roest Crollius H."/>
            <person name="Guiguen Y."/>
        </authorList>
    </citation>
    <scope>NUCLEOTIDE SEQUENCE</scope>
    <source>
        <strain evidence="7">NC1722</strain>
    </source>
</reference>